<dbReference type="InterPro" id="IPR035513">
    <property type="entry name" value="Invertase/methylesterase_inhib"/>
</dbReference>
<evidence type="ECO:0000256" key="2">
    <source>
        <dbReference type="ARBA" id="ARBA00023157"/>
    </source>
</evidence>
<dbReference type="GO" id="GO:0004857">
    <property type="term" value="F:enzyme inhibitor activity"/>
    <property type="evidence" value="ECO:0007669"/>
    <property type="project" value="InterPro"/>
</dbReference>
<evidence type="ECO:0000256" key="1">
    <source>
        <dbReference type="ARBA" id="ARBA00022729"/>
    </source>
</evidence>
<dbReference type="Proteomes" id="UP000188354">
    <property type="component" value="Chromosome LG19"/>
</dbReference>
<organism evidence="6 7">
    <name type="scientific">Lupinus angustifolius</name>
    <name type="common">Narrow-leaved blue lupine</name>
    <dbReference type="NCBI Taxonomy" id="3871"/>
    <lineage>
        <taxon>Eukaryota</taxon>
        <taxon>Viridiplantae</taxon>
        <taxon>Streptophyta</taxon>
        <taxon>Embryophyta</taxon>
        <taxon>Tracheophyta</taxon>
        <taxon>Spermatophyta</taxon>
        <taxon>Magnoliopsida</taxon>
        <taxon>eudicotyledons</taxon>
        <taxon>Gunneridae</taxon>
        <taxon>Pentapetalae</taxon>
        <taxon>rosids</taxon>
        <taxon>fabids</taxon>
        <taxon>Fabales</taxon>
        <taxon>Fabaceae</taxon>
        <taxon>Papilionoideae</taxon>
        <taxon>50 kb inversion clade</taxon>
        <taxon>genistoids sensu lato</taxon>
        <taxon>core genistoids</taxon>
        <taxon>Genisteae</taxon>
        <taxon>Lupinus</taxon>
    </lineage>
</organism>
<dbReference type="SMART" id="SM00856">
    <property type="entry name" value="PMEI"/>
    <property type="match status" value="1"/>
</dbReference>
<dbReference type="SUPFAM" id="SSF101148">
    <property type="entry name" value="Plant invertase/pectin methylesterase inhibitor"/>
    <property type="match status" value="1"/>
</dbReference>
<evidence type="ECO:0000256" key="3">
    <source>
        <dbReference type="ARBA" id="ARBA00038471"/>
    </source>
</evidence>
<gene>
    <name evidence="6" type="ORF">TanjilG_17899</name>
</gene>
<comment type="similarity">
    <text evidence="3">Belongs to the PMEI family.</text>
</comment>
<dbReference type="InterPro" id="IPR006501">
    <property type="entry name" value="Pectinesterase_inhib_dom"/>
</dbReference>
<feature type="chain" id="PRO_5020040918" description="Pectinesterase inhibitor domain-containing protein" evidence="4">
    <location>
        <begin position="25"/>
        <end position="214"/>
    </location>
</feature>
<evidence type="ECO:0000313" key="7">
    <source>
        <dbReference type="Proteomes" id="UP000188354"/>
    </source>
</evidence>
<keyword evidence="1 4" id="KW-0732">Signal</keyword>
<dbReference type="PANTHER" id="PTHR36710:SF21">
    <property type="entry name" value="PECTINESTERASE INHIBITOR DOMAIN-CONTAINING PROTEIN"/>
    <property type="match status" value="1"/>
</dbReference>
<evidence type="ECO:0000259" key="5">
    <source>
        <dbReference type="SMART" id="SM00856"/>
    </source>
</evidence>
<name>A0A4P1QQG7_LUPAN</name>
<reference evidence="6 7" key="1">
    <citation type="journal article" date="2017" name="Plant Biotechnol. J.">
        <title>A comprehensive draft genome sequence for lupin (Lupinus angustifolius), an emerging health food: insights into plant-microbe interactions and legume evolution.</title>
        <authorList>
            <person name="Hane J.K."/>
            <person name="Ming Y."/>
            <person name="Kamphuis L.G."/>
            <person name="Nelson M.N."/>
            <person name="Garg G."/>
            <person name="Atkins C.A."/>
            <person name="Bayer P.E."/>
            <person name="Bravo A."/>
            <person name="Bringans S."/>
            <person name="Cannon S."/>
            <person name="Edwards D."/>
            <person name="Foley R."/>
            <person name="Gao L.L."/>
            <person name="Harrison M.J."/>
            <person name="Huang W."/>
            <person name="Hurgobin B."/>
            <person name="Li S."/>
            <person name="Liu C.W."/>
            <person name="McGrath A."/>
            <person name="Morahan G."/>
            <person name="Murray J."/>
            <person name="Weller J."/>
            <person name="Jian J."/>
            <person name="Singh K.B."/>
        </authorList>
    </citation>
    <scope>NUCLEOTIDE SEQUENCE [LARGE SCALE GENOMIC DNA]</scope>
    <source>
        <strain evidence="7">cv. Tanjil</strain>
        <tissue evidence="6">Whole plant</tissue>
    </source>
</reference>
<feature type="signal peptide" evidence="4">
    <location>
        <begin position="1"/>
        <end position="24"/>
    </location>
</feature>
<dbReference type="Gene3D" id="1.20.140.40">
    <property type="entry name" value="Invertase/pectin methylesterase inhibitor family protein"/>
    <property type="match status" value="1"/>
</dbReference>
<dbReference type="OrthoDB" id="770764at2759"/>
<protein>
    <recommendedName>
        <fullName evidence="5">Pectinesterase inhibitor domain-containing protein</fullName>
    </recommendedName>
</protein>
<dbReference type="Gramene" id="OIV91907">
    <property type="protein sequence ID" value="OIV91907"/>
    <property type="gene ID" value="TanjilG_17899"/>
</dbReference>
<sequence>MDFTKNLFLIISISSFLLLHTTNAIRLHIPIEIGVTKLCSGTTDPALCVRTILPQMHGGFNRYKALEIEILVAKNQALKAVAIIDELIKSPSCSQGMKDSLAVCQNQYGNIIDSINEAITTVQQRNAGMTNLKFSAVFSYRSTCEDEFQPEIPPPNLANAAEALKVIGGNVLDISKGLENREIRMMQKKGLMPDYSKVTSPPSKCLHVVGPCSE</sequence>
<dbReference type="PANTHER" id="PTHR36710">
    <property type="entry name" value="PECTINESTERASE INHIBITOR-LIKE"/>
    <property type="match status" value="1"/>
</dbReference>
<keyword evidence="2" id="KW-1015">Disulfide bond</keyword>
<dbReference type="InterPro" id="IPR052421">
    <property type="entry name" value="PCW_Enzyme_Inhibitor"/>
</dbReference>
<dbReference type="EMBL" id="CM007379">
    <property type="protein sequence ID" value="OIV91907.1"/>
    <property type="molecule type" value="Genomic_DNA"/>
</dbReference>
<evidence type="ECO:0000256" key="4">
    <source>
        <dbReference type="SAM" id="SignalP"/>
    </source>
</evidence>
<feature type="domain" description="Pectinesterase inhibitor" evidence="5">
    <location>
        <begin position="30"/>
        <end position="174"/>
    </location>
</feature>
<dbReference type="CDD" id="cd15800">
    <property type="entry name" value="PMEI-like_2"/>
    <property type="match status" value="1"/>
</dbReference>
<dbReference type="NCBIfam" id="TIGR01614">
    <property type="entry name" value="PME_inhib"/>
    <property type="match status" value="1"/>
</dbReference>
<dbReference type="KEGG" id="lang:109333728"/>
<keyword evidence="7" id="KW-1185">Reference proteome</keyword>
<proteinExistence type="inferred from homology"/>
<dbReference type="Pfam" id="PF04043">
    <property type="entry name" value="PMEI"/>
    <property type="match status" value="1"/>
</dbReference>
<dbReference type="AlphaFoldDB" id="A0A4P1QQG7"/>
<evidence type="ECO:0000313" key="6">
    <source>
        <dbReference type="EMBL" id="OIV91907.1"/>
    </source>
</evidence>
<accession>A0A4P1QQG7</accession>